<dbReference type="STRING" id="4615.A0A199UKD5"/>
<dbReference type="PANTHER" id="PTHR47989:SF24">
    <property type="entry name" value="CALCIUM_CALMODULIN-REGULATED RECEPTOR-LIKE KINASE 1 ISOFORM X1"/>
    <property type="match status" value="1"/>
</dbReference>
<dbReference type="InterPro" id="IPR017441">
    <property type="entry name" value="Protein_kinase_ATP_BS"/>
</dbReference>
<evidence type="ECO:0000256" key="4">
    <source>
        <dbReference type="ARBA" id="ARBA00022777"/>
    </source>
</evidence>
<dbReference type="SMART" id="SM00220">
    <property type="entry name" value="S_TKc"/>
    <property type="match status" value="1"/>
</dbReference>
<feature type="compositionally biased region" description="Polar residues" evidence="8">
    <location>
        <begin position="61"/>
        <end position="70"/>
    </location>
</feature>
<dbReference type="Gene3D" id="1.10.510.10">
    <property type="entry name" value="Transferase(Phosphotransferase) domain 1"/>
    <property type="match status" value="1"/>
</dbReference>
<reference evidence="11 12" key="1">
    <citation type="journal article" date="2016" name="DNA Res.">
        <title>The draft genome of MD-2 pineapple using hybrid error correction of long reads.</title>
        <authorList>
            <person name="Redwan R.M."/>
            <person name="Saidin A."/>
            <person name="Kumar S.V."/>
        </authorList>
    </citation>
    <scope>NUCLEOTIDE SEQUENCE [LARGE SCALE GENOMIC DNA]</scope>
    <source>
        <strain evidence="12">cv. MD2</strain>
        <tissue evidence="11">Leaf</tissue>
    </source>
</reference>
<dbReference type="InterPro" id="IPR008271">
    <property type="entry name" value="Ser/Thr_kinase_AS"/>
</dbReference>
<evidence type="ECO:0000256" key="6">
    <source>
        <dbReference type="PROSITE-ProRule" id="PRU10141"/>
    </source>
</evidence>
<dbReference type="PANTHER" id="PTHR47989">
    <property type="entry name" value="OS01G0750732 PROTEIN"/>
    <property type="match status" value="1"/>
</dbReference>
<keyword evidence="11" id="KW-0675">Receptor</keyword>
<keyword evidence="3 6" id="KW-0547">Nucleotide-binding</keyword>
<keyword evidence="9" id="KW-0812">Transmembrane</keyword>
<accession>A0A199UKD5</accession>
<name>A0A199UKD5_ANACO</name>
<keyword evidence="5 6" id="KW-0067">ATP-binding</keyword>
<proteinExistence type="inferred from homology"/>
<keyword evidence="1 7" id="KW-0723">Serine/threonine-protein kinase</keyword>
<dbReference type="EMBL" id="LSRQ01007010">
    <property type="protein sequence ID" value="OAY65352.1"/>
    <property type="molecule type" value="Genomic_DNA"/>
</dbReference>
<feature type="domain" description="Protein kinase" evidence="10">
    <location>
        <begin position="113"/>
        <end position="358"/>
    </location>
</feature>
<evidence type="ECO:0000256" key="5">
    <source>
        <dbReference type="ARBA" id="ARBA00022840"/>
    </source>
</evidence>
<keyword evidence="2" id="KW-0808">Transferase</keyword>
<dbReference type="PROSITE" id="PS50011">
    <property type="entry name" value="PROTEIN_KINASE_DOM"/>
    <property type="match status" value="1"/>
</dbReference>
<keyword evidence="4 11" id="KW-0418">Kinase</keyword>
<comment type="similarity">
    <text evidence="7">Belongs to the protein kinase superfamily.</text>
</comment>
<dbReference type="AlphaFoldDB" id="A0A199UKD5"/>
<dbReference type="Pfam" id="PF07714">
    <property type="entry name" value="PK_Tyr_Ser-Thr"/>
    <property type="match status" value="1"/>
</dbReference>
<dbReference type="PROSITE" id="PS00108">
    <property type="entry name" value="PROTEIN_KINASE_ST"/>
    <property type="match status" value="1"/>
</dbReference>
<dbReference type="GO" id="GO:0004674">
    <property type="term" value="F:protein serine/threonine kinase activity"/>
    <property type="evidence" value="ECO:0007669"/>
    <property type="project" value="UniProtKB-KW"/>
</dbReference>
<evidence type="ECO:0000256" key="1">
    <source>
        <dbReference type="ARBA" id="ARBA00022527"/>
    </source>
</evidence>
<feature type="compositionally biased region" description="Basic and acidic residues" evidence="8">
    <location>
        <begin position="71"/>
        <end position="81"/>
    </location>
</feature>
<evidence type="ECO:0000256" key="2">
    <source>
        <dbReference type="ARBA" id="ARBA00022679"/>
    </source>
</evidence>
<gene>
    <name evidence="11" type="ORF">ACMD2_17375</name>
</gene>
<dbReference type="SUPFAM" id="SSF56112">
    <property type="entry name" value="Protein kinase-like (PK-like)"/>
    <property type="match status" value="1"/>
</dbReference>
<evidence type="ECO:0000256" key="9">
    <source>
        <dbReference type="SAM" id="Phobius"/>
    </source>
</evidence>
<dbReference type="FunFam" id="1.10.510.10:FF:000495">
    <property type="entry name" value="calcium/calmodulin-regulated receptor-like kinase 1"/>
    <property type="match status" value="1"/>
</dbReference>
<feature type="region of interest" description="Disordered" evidence="8">
    <location>
        <begin position="361"/>
        <end position="396"/>
    </location>
</feature>
<sequence>MKGVSWSLIIGVTIGVVIGVLLAIIAVLCISFHKRRQQIGSSSARRASMIPIRANGFDNCSEVSGSTNRPDSPRVADEERGSSLFLEGPKRKNAVSVSGIPKYSYKDLQKATSNFTTLIGQGAFGSVYNAHLSTGEILAVKVLANNSKQGEKELHHRNLVNLVGYCAEKGQHILLYVYMTNGSLASHLYGENRKPLSWDLRVRIALDVARGLEYLHDGATPPVVHRDIKSANILLDHSMRARVADFGLSREEMVTRGASNIRGTYGYLDPEYVSSRSFTKKSDVYSYGVLLFELIAGRNPQQGLMEYVELEIVDSRLDGAFDVDELNDIAAVAYKCVSKVSRKRPSMRDVVQALSRVVKESQIRKHHRKSPSDVQSSASEHRREESIDSASDFADV</sequence>
<evidence type="ECO:0000256" key="7">
    <source>
        <dbReference type="RuleBase" id="RU000304"/>
    </source>
</evidence>
<dbReference type="Gene3D" id="3.30.200.20">
    <property type="entry name" value="Phosphorylase Kinase, domain 1"/>
    <property type="match status" value="1"/>
</dbReference>
<evidence type="ECO:0000259" key="10">
    <source>
        <dbReference type="PROSITE" id="PS50011"/>
    </source>
</evidence>
<evidence type="ECO:0000256" key="8">
    <source>
        <dbReference type="SAM" id="MobiDB-lite"/>
    </source>
</evidence>
<dbReference type="InterPro" id="IPR011009">
    <property type="entry name" value="Kinase-like_dom_sf"/>
</dbReference>
<evidence type="ECO:0000313" key="11">
    <source>
        <dbReference type="EMBL" id="OAY65352.1"/>
    </source>
</evidence>
<dbReference type="GO" id="GO:0005524">
    <property type="term" value="F:ATP binding"/>
    <property type="evidence" value="ECO:0007669"/>
    <property type="project" value="UniProtKB-UniRule"/>
</dbReference>
<dbReference type="PROSITE" id="PS00107">
    <property type="entry name" value="PROTEIN_KINASE_ATP"/>
    <property type="match status" value="1"/>
</dbReference>
<keyword evidence="9" id="KW-0472">Membrane</keyword>
<feature type="binding site" evidence="6">
    <location>
        <position position="141"/>
    </location>
    <ligand>
        <name>ATP</name>
        <dbReference type="ChEBI" id="CHEBI:30616"/>
    </ligand>
</feature>
<feature type="region of interest" description="Disordered" evidence="8">
    <location>
        <begin position="61"/>
        <end position="82"/>
    </location>
</feature>
<keyword evidence="9" id="KW-1133">Transmembrane helix</keyword>
<dbReference type="InterPro" id="IPR000719">
    <property type="entry name" value="Prot_kinase_dom"/>
</dbReference>
<evidence type="ECO:0000256" key="3">
    <source>
        <dbReference type="ARBA" id="ARBA00022741"/>
    </source>
</evidence>
<comment type="caution">
    <text evidence="11">The sequence shown here is derived from an EMBL/GenBank/DDBJ whole genome shotgun (WGS) entry which is preliminary data.</text>
</comment>
<protein>
    <submittedName>
        <fullName evidence="11">Putative leucine-rich repeat receptor-like serine/threonine-protein kinase</fullName>
    </submittedName>
</protein>
<dbReference type="InterPro" id="IPR001245">
    <property type="entry name" value="Ser-Thr/Tyr_kinase_cat_dom"/>
</dbReference>
<organism evidence="11 12">
    <name type="scientific">Ananas comosus</name>
    <name type="common">Pineapple</name>
    <name type="synonym">Ananas ananas</name>
    <dbReference type="NCBI Taxonomy" id="4615"/>
    <lineage>
        <taxon>Eukaryota</taxon>
        <taxon>Viridiplantae</taxon>
        <taxon>Streptophyta</taxon>
        <taxon>Embryophyta</taxon>
        <taxon>Tracheophyta</taxon>
        <taxon>Spermatophyta</taxon>
        <taxon>Magnoliopsida</taxon>
        <taxon>Liliopsida</taxon>
        <taxon>Poales</taxon>
        <taxon>Bromeliaceae</taxon>
        <taxon>Bromelioideae</taxon>
        <taxon>Ananas</taxon>
    </lineage>
</organism>
<evidence type="ECO:0000313" key="12">
    <source>
        <dbReference type="Proteomes" id="UP000092600"/>
    </source>
</evidence>
<feature type="transmembrane region" description="Helical" evidence="9">
    <location>
        <begin position="6"/>
        <end position="32"/>
    </location>
</feature>
<dbReference type="Proteomes" id="UP000092600">
    <property type="component" value="Unassembled WGS sequence"/>
</dbReference>